<evidence type="ECO:0000256" key="7">
    <source>
        <dbReference type="ARBA" id="ARBA00023224"/>
    </source>
</evidence>
<evidence type="ECO:0000256" key="2">
    <source>
        <dbReference type="ARBA" id="ARBA00022475"/>
    </source>
</evidence>
<dbReference type="Proteomes" id="UP000256899">
    <property type="component" value="Unassembled WGS sequence"/>
</dbReference>
<dbReference type="RefSeq" id="WP_116016990.1">
    <property type="nucleotide sequence ID" value="NZ_QUOT01000001.1"/>
</dbReference>
<evidence type="ECO:0000256" key="5">
    <source>
        <dbReference type="ARBA" id="ARBA00022989"/>
    </source>
</evidence>
<dbReference type="GO" id="GO:0006935">
    <property type="term" value="P:chemotaxis"/>
    <property type="evidence" value="ECO:0007669"/>
    <property type="project" value="UniProtKB-KW"/>
</dbReference>
<dbReference type="Pfam" id="PF00015">
    <property type="entry name" value="MCPsignal"/>
    <property type="match status" value="1"/>
</dbReference>
<dbReference type="GO" id="GO:0004888">
    <property type="term" value="F:transmembrane signaling receptor activity"/>
    <property type="evidence" value="ECO:0007669"/>
    <property type="project" value="InterPro"/>
</dbReference>
<dbReference type="PROSITE" id="PS50111">
    <property type="entry name" value="CHEMOTAXIS_TRANSDUC_2"/>
    <property type="match status" value="1"/>
</dbReference>
<evidence type="ECO:0000313" key="14">
    <source>
        <dbReference type="Proteomes" id="UP000256899"/>
    </source>
</evidence>
<dbReference type="PANTHER" id="PTHR32089">
    <property type="entry name" value="METHYL-ACCEPTING CHEMOTAXIS PROTEIN MCPB"/>
    <property type="match status" value="1"/>
</dbReference>
<feature type="domain" description="Methyl-accepting transducer" evidence="11">
    <location>
        <begin position="396"/>
        <end position="568"/>
    </location>
</feature>
<keyword evidence="5 10" id="KW-1133">Transmembrane helix</keyword>
<dbReference type="InterPro" id="IPR004090">
    <property type="entry name" value="Chemotax_Me-accpt_rcpt"/>
</dbReference>
<dbReference type="Gene3D" id="6.10.340.10">
    <property type="match status" value="1"/>
</dbReference>
<dbReference type="Gene3D" id="1.10.287.950">
    <property type="entry name" value="Methyl-accepting chemotaxis protein"/>
    <property type="match status" value="1"/>
</dbReference>
<evidence type="ECO:0000256" key="4">
    <source>
        <dbReference type="ARBA" id="ARBA00022692"/>
    </source>
</evidence>
<comment type="caution">
    <text evidence="13">The sequence shown here is derived from an EMBL/GenBank/DDBJ whole genome shotgun (WGS) entry which is preliminary data.</text>
</comment>
<dbReference type="InterPro" id="IPR033479">
    <property type="entry name" value="dCache_1"/>
</dbReference>
<dbReference type="InterPro" id="IPR004089">
    <property type="entry name" value="MCPsignal_dom"/>
</dbReference>
<comment type="similarity">
    <text evidence="8">Belongs to the methyl-accepting chemotaxis (MCP) protein family.</text>
</comment>
<dbReference type="GO" id="GO:0007165">
    <property type="term" value="P:signal transduction"/>
    <property type="evidence" value="ECO:0007669"/>
    <property type="project" value="UniProtKB-KW"/>
</dbReference>
<dbReference type="Gene3D" id="3.30.450.20">
    <property type="entry name" value="PAS domain"/>
    <property type="match status" value="2"/>
</dbReference>
<dbReference type="SMART" id="SM00304">
    <property type="entry name" value="HAMP"/>
    <property type="match status" value="1"/>
</dbReference>
<dbReference type="GO" id="GO:0005886">
    <property type="term" value="C:plasma membrane"/>
    <property type="evidence" value="ECO:0007669"/>
    <property type="project" value="UniProtKB-SubCell"/>
</dbReference>
<evidence type="ECO:0000256" key="3">
    <source>
        <dbReference type="ARBA" id="ARBA00022500"/>
    </source>
</evidence>
<evidence type="ECO:0000256" key="1">
    <source>
        <dbReference type="ARBA" id="ARBA00004651"/>
    </source>
</evidence>
<dbReference type="SUPFAM" id="SSF58104">
    <property type="entry name" value="Methyl-accepting chemotaxis protein (MCP) signaling domain"/>
    <property type="match status" value="1"/>
</dbReference>
<sequence>MSNRPSVMRKVLLSVSSIISVIAIIVAFTVTSERATSVEASVLQNIRISTTQASDGIHEFFRERSRVVTSLQSNPFVNEWFANYTERGSDISGDKTYQQIVQLFKNESQSDPMIKSVFYAPKATHEYFDLNGRYNDPNYSTSVRPWWHEALSKDRLFITKPEIDANDKSIVTSIKTTVYGDNRALLGVMGIDILASEIRHSLIDTMKFQGLGYGFLFTADGQLISFPDSQNRIDMSSLPKLNVVDSQIEGAAGFGDLMRLAEQKDEALTHVTWQSEDYLVYVASIKDDTLALDWRVGFMVPQYVIDEPVNHSIWTSSLAVIVIILITAGVMMLTIQRLLTTPIQQIAKAMDDIATGEGDLTQRIEMSRNDELGQLSDSFNLFVENIQHIVKQSKTTTEKVLVESSDVSDLVDNFSSTMSEQKGYIEQIATATSQMTQTIHGISDNAQTALDHATQANSESAEGQQLAAKASQLMDELTHDVSNAANVVEELHHNSQAITAMLEVIKGIAEQTNLLALNAAIEAARAGEQGRGFAVVADEVRTLASRTQESTGEIEEIIAKLHASAAVP</sequence>
<dbReference type="InterPro" id="IPR029151">
    <property type="entry name" value="Sensor-like_sf"/>
</dbReference>
<dbReference type="InterPro" id="IPR003660">
    <property type="entry name" value="HAMP_dom"/>
</dbReference>
<reference evidence="14" key="1">
    <citation type="submission" date="2018-08" db="EMBL/GenBank/DDBJ databases">
        <title>Thalassotalea euphylliae genome.</title>
        <authorList>
            <person name="Summers S."/>
            <person name="Rice S.A."/>
            <person name="Freckelton M.L."/>
            <person name="Nedved B.T."/>
            <person name="Hadfield M.G."/>
        </authorList>
    </citation>
    <scope>NUCLEOTIDE SEQUENCE [LARGE SCALE GENOMIC DNA]</scope>
    <source>
        <strain evidence="14">H3</strain>
    </source>
</reference>
<comment type="subcellular location">
    <subcellularLocation>
        <location evidence="1">Cell membrane</location>
        <topology evidence="1">Multi-pass membrane protein</topology>
    </subcellularLocation>
</comment>
<keyword evidence="4 10" id="KW-0812">Transmembrane</keyword>
<evidence type="ECO:0000259" key="12">
    <source>
        <dbReference type="PROSITE" id="PS50885"/>
    </source>
</evidence>
<dbReference type="PANTHER" id="PTHR32089:SF119">
    <property type="entry name" value="METHYL-ACCEPTING CHEMOTAXIS PROTEIN CTPL"/>
    <property type="match status" value="1"/>
</dbReference>
<dbReference type="EMBL" id="QUOT01000001">
    <property type="protein sequence ID" value="REL31844.1"/>
    <property type="molecule type" value="Genomic_DNA"/>
</dbReference>
<dbReference type="SMART" id="SM00283">
    <property type="entry name" value="MA"/>
    <property type="match status" value="1"/>
</dbReference>
<evidence type="ECO:0000256" key="10">
    <source>
        <dbReference type="SAM" id="Phobius"/>
    </source>
</evidence>
<keyword evidence="3" id="KW-0145">Chemotaxis</keyword>
<dbReference type="Pfam" id="PF02743">
    <property type="entry name" value="dCache_1"/>
    <property type="match status" value="1"/>
</dbReference>
<evidence type="ECO:0000256" key="8">
    <source>
        <dbReference type="ARBA" id="ARBA00029447"/>
    </source>
</evidence>
<evidence type="ECO:0000256" key="9">
    <source>
        <dbReference type="PROSITE-ProRule" id="PRU00284"/>
    </source>
</evidence>
<dbReference type="SUPFAM" id="SSF103190">
    <property type="entry name" value="Sensory domain-like"/>
    <property type="match status" value="1"/>
</dbReference>
<feature type="transmembrane region" description="Helical" evidence="10">
    <location>
        <begin position="313"/>
        <end position="335"/>
    </location>
</feature>
<feature type="domain" description="HAMP" evidence="12">
    <location>
        <begin position="337"/>
        <end position="391"/>
    </location>
</feature>
<keyword evidence="14" id="KW-1185">Reference proteome</keyword>
<keyword evidence="6 10" id="KW-0472">Membrane</keyword>
<protein>
    <submittedName>
        <fullName evidence="13">Methyl-accepting chemotaxis protein</fullName>
    </submittedName>
</protein>
<dbReference type="PRINTS" id="PR00260">
    <property type="entry name" value="CHEMTRNSDUCR"/>
</dbReference>
<dbReference type="Pfam" id="PF00672">
    <property type="entry name" value="HAMP"/>
    <property type="match status" value="1"/>
</dbReference>
<keyword evidence="7 9" id="KW-0807">Transducer</keyword>
<proteinExistence type="inferred from homology"/>
<evidence type="ECO:0000259" key="11">
    <source>
        <dbReference type="PROSITE" id="PS50111"/>
    </source>
</evidence>
<evidence type="ECO:0000256" key="6">
    <source>
        <dbReference type="ARBA" id="ARBA00023136"/>
    </source>
</evidence>
<name>A0A3E0U551_9GAMM</name>
<accession>A0A3E0U551</accession>
<dbReference type="AlphaFoldDB" id="A0A3E0U551"/>
<dbReference type="FunFam" id="1.10.287.950:FF:000001">
    <property type="entry name" value="Methyl-accepting chemotaxis sensory transducer"/>
    <property type="match status" value="1"/>
</dbReference>
<organism evidence="13 14">
    <name type="scientific">Thalassotalea euphylliae</name>
    <dbReference type="NCBI Taxonomy" id="1655234"/>
    <lineage>
        <taxon>Bacteria</taxon>
        <taxon>Pseudomonadati</taxon>
        <taxon>Pseudomonadota</taxon>
        <taxon>Gammaproteobacteria</taxon>
        <taxon>Alteromonadales</taxon>
        <taxon>Colwelliaceae</taxon>
        <taxon>Thalassotalea</taxon>
    </lineage>
</organism>
<dbReference type="PROSITE" id="PS50885">
    <property type="entry name" value="HAMP"/>
    <property type="match status" value="1"/>
</dbReference>
<dbReference type="CDD" id="cd06225">
    <property type="entry name" value="HAMP"/>
    <property type="match status" value="1"/>
</dbReference>
<evidence type="ECO:0000313" key="13">
    <source>
        <dbReference type="EMBL" id="REL31844.1"/>
    </source>
</evidence>
<gene>
    <name evidence="13" type="ORF">DXX94_14580</name>
</gene>
<keyword evidence="2" id="KW-1003">Cell membrane</keyword>